<dbReference type="Gene3D" id="3.30.700.10">
    <property type="entry name" value="Glycoprotein, Type 4 Pilin"/>
    <property type="match status" value="1"/>
</dbReference>
<dbReference type="SUPFAM" id="SSF54523">
    <property type="entry name" value="Pili subunits"/>
    <property type="match status" value="1"/>
</dbReference>
<dbReference type="PROSITE" id="PS00409">
    <property type="entry name" value="PROKAR_NTER_METHYL"/>
    <property type="match status" value="1"/>
</dbReference>
<evidence type="ECO:0000313" key="2">
    <source>
        <dbReference type="EMBL" id="OGG53486.1"/>
    </source>
</evidence>
<dbReference type="InterPro" id="IPR045584">
    <property type="entry name" value="Pilin-like"/>
</dbReference>
<dbReference type="Proteomes" id="UP000176863">
    <property type="component" value="Unassembled WGS sequence"/>
</dbReference>
<evidence type="ECO:0000256" key="1">
    <source>
        <dbReference type="SAM" id="Phobius"/>
    </source>
</evidence>
<keyword evidence="1" id="KW-0812">Transmembrane</keyword>
<keyword evidence="1" id="KW-1133">Transmembrane helix</keyword>
<dbReference type="STRING" id="1798480.A2851_04170"/>
<feature type="transmembrane region" description="Helical" evidence="1">
    <location>
        <begin position="16"/>
        <end position="38"/>
    </location>
</feature>
<keyword evidence="1" id="KW-0472">Membrane</keyword>
<organism evidence="2 3">
    <name type="scientific">Candidatus Kaiserbacteria bacterium RIFCSPHIGHO2_01_FULL_53_29</name>
    <dbReference type="NCBI Taxonomy" id="1798480"/>
    <lineage>
        <taxon>Bacteria</taxon>
        <taxon>Candidatus Kaiseribacteriota</taxon>
    </lineage>
</organism>
<sequence>MMYKTTHTAGFTLVEMIVAVGLFAVVMLVCVGALLSLVNANRKAQALQSVMNNLNIALDGMVRSVRQGSSYDGSQDCISNNTTGPNDCTGGSSVFAFQPYGDTSQPRWIYSFTQDANGIGRIYKSVSGTIAGLGPITAPEVSIDDMKFYVVGTTRPTPGSPDFVQPKVVIVIKGSAGVAGSPARTTFHIQATAVQRVLDL</sequence>
<reference evidence="2 3" key="1">
    <citation type="journal article" date="2016" name="Nat. Commun.">
        <title>Thousands of microbial genomes shed light on interconnected biogeochemical processes in an aquifer system.</title>
        <authorList>
            <person name="Anantharaman K."/>
            <person name="Brown C.T."/>
            <person name="Hug L.A."/>
            <person name="Sharon I."/>
            <person name="Castelle C.J."/>
            <person name="Probst A.J."/>
            <person name="Thomas B.C."/>
            <person name="Singh A."/>
            <person name="Wilkins M.J."/>
            <person name="Karaoz U."/>
            <person name="Brodie E.L."/>
            <person name="Williams K.H."/>
            <person name="Hubbard S.S."/>
            <person name="Banfield J.F."/>
        </authorList>
    </citation>
    <scope>NUCLEOTIDE SEQUENCE [LARGE SCALE GENOMIC DNA]</scope>
</reference>
<evidence type="ECO:0000313" key="3">
    <source>
        <dbReference type="Proteomes" id="UP000176863"/>
    </source>
</evidence>
<dbReference type="AlphaFoldDB" id="A0A1F6CWC9"/>
<dbReference type="InterPro" id="IPR012902">
    <property type="entry name" value="N_methyl_site"/>
</dbReference>
<dbReference type="NCBIfam" id="TIGR02532">
    <property type="entry name" value="IV_pilin_GFxxxE"/>
    <property type="match status" value="1"/>
</dbReference>
<protein>
    <recommendedName>
        <fullName evidence="4">Type II secretion system protein J</fullName>
    </recommendedName>
</protein>
<evidence type="ECO:0008006" key="4">
    <source>
        <dbReference type="Google" id="ProtNLM"/>
    </source>
</evidence>
<name>A0A1F6CWC9_9BACT</name>
<proteinExistence type="predicted"/>
<gene>
    <name evidence="2" type="ORF">A2851_04170</name>
</gene>
<dbReference type="EMBL" id="MFKT01000011">
    <property type="protein sequence ID" value="OGG53486.1"/>
    <property type="molecule type" value="Genomic_DNA"/>
</dbReference>
<comment type="caution">
    <text evidence="2">The sequence shown here is derived from an EMBL/GenBank/DDBJ whole genome shotgun (WGS) entry which is preliminary data.</text>
</comment>
<dbReference type="Pfam" id="PF07963">
    <property type="entry name" value="N_methyl"/>
    <property type="match status" value="1"/>
</dbReference>
<accession>A0A1F6CWC9</accession>